<feature type="transmembrane region" description="Helical" evidence="1">
    <location>
        <begin position="134"/>
        <end position="154"/>
    </location>
</feature>
<dbReference type="PANTHER" id="PTHR35136:SF1">
    <property type="entry name" value="CYCLOEUCALENOL CYCLOISOMERASE"/>
    <property type="match status" value="1"/>
</dbReference>
<feature type="transmembrane region" description="Helical" evidence="1">
    <location>
        <begin position="71"/>
        <end position="91"/>
    </location>
</feature>
<reference evidence="2" key="1">
    <citation type="submission" date="2023-05" db="EMBL/GenBank/DDBJ databases">
        <authorList>
            <person name="Huff M."/>
        </authorList>
    </citation>
    <scope>NUCLEOTIDE SEQUENCE</scope>
</reference>
<protein>
    <recommendedName>
        <fullName evidence="4">Cycloeucalenol cycloisomerase</fullName>
    </recommendedName>
</protein>
<dbReference type="InterPro" id="IPR020532">
    <property type="entry name" value="Cycloeucalenol_cycloisomerase"/>
</dbReference>
<dbReference type="PANTHER" id="PTHR35136">
    <property type="entry name" value="CYCLOEUCALENOL CYCLOISOMERASE"/>
    <property type="match status" value="1"/>
</dbReference>
<evidence type="ECO:0000313" key="2">
    <source>
        <dbReference type="EMBL" id="CAI9774493.1"/>
    </source>
</evidence>
<proteinExistence type="predicted"/>
<dbReference type="Proteomes" id="UP000834106">
    <property type="component" value="Chromosome 13"/>
</dbReference>
<organism evidence="2 3">
    <name type="scientific">Fraxinus pennsylvanica</name>
    <dbReference type="NCBI Taxonomy" id="56036"/>
    <lineage>
        <taxon>Eukaryota</taxon>
        <taxon>Viridiplantae</taxon>
        <taxon>Streptophyta</taxon>
        <taxon>Embryophyta</taxon>
        <taxon>Tracheophyta</taxon>
        <taxon>Spermatophyta</taxon>
        <taxon>Magnoliopsida</taxon>
        <taxon>eudicotyledons</taxon>
        <taxon>Gunneridae</taxon>
        <taxon>Pentapetalae</taxon>
        <taxon>asterids</taxon>
        <taxon>lamiids</taxon>
        <taxon>Lamiales</taxon>
        <taxon>Oleaceae</taxon>
        <taxon>Oleeae</taxon>
        <taxon>Fraxinus</taxon>
    </lineage>
</organism>
<feature type="transmembrane region" description="Helical" evidence="1">
    <location>
        <begin position="251"/>
        <end position="270"/>
    </location>
</feature>
<name>A0AAD2E384_9LAMI</name>
<keyword evidence="1" id="KW-0472">Membrane</keyword>
<dbReference type="AlphaFoldDB" id="A0AAD2E384"/>
<keyword evidence="1" id="KW-1133">Transmembrane helix</keyword>
<feature type="transmembrane region" description="Helical" evidence="1">
    <location>
        <begin position="174"/>
        <end position="193"/>
    </location>
</feature>
<sequence>MLPASRRCYQRRSYVTKLLTQQRCDTGSSVAIELLLVDVARRWKEIGGSEVGCSSSNLWLAQDPSKRWGELFFLIYTPFWLALCLGIIVPYKLYESFTEWEYLFLGLVSALPAFIVPMLLVGKADSSICWKDRYWVKANLWIIVFSYVGNYFWTHYFFTVLGASYTFPSWKMNNVPHTTFLLTHVCFLFYHVSSNMTLRRLQHSIDHLPGKTQWLFKASWILAFSYFIAYLETLAISNFPYYEFVDRDSMYKVGSLFYAIYFMVSFPMFLRIDEKPDKPDKQWNLPRVAIDALGAAMLVTIILDWWRIFLGPIVPIPGSKQCLQPGLPWFPRNA</sequence>
<evidence type="ECO:0000313" key="3">
    <source>
        <dbReference type="Proteomes" id="UP000834106"/>
    </source>
</evidence>
<feature type="transmembrane region" description="Helical" evidence="1">
    <location>
        <begin position="214"/>
        <end position="231"/>
    </location>
</feature>
<feature type="transmembrane region" description="Helical" evidence="1">
    <location>
        <begin position="103"/>
        <end position="122"/>
    </location>
</feature>
<keyword evidence="3" id="KW-1185">Reference proteome</keyword>
<dbReference type="EMBL" id="OU503048">
    <property type="protein sequence ID" value="CAI9774493.1"/>
    <property type="molecule type" value="Genomic_DNA"/>
</dbReference>
<evidence type="ECO:0000256" key="1">
    <source>
        <dbReference type="SAM" id="Phobius"/>
    </source>
</evidence>
<dbReference type="GO" id="GO:0047793">
    <property type="term" value="F:cycloeucalenol cycloisomerase activity"/>
    <property type="evidence" value="ECO:0007669"/>
    <property type="project" value="InterPro"/>
</dbReference>
<keyword evidence="1" id="KW-0812">Transmembrane</keyword>
<evidence type="ECO:0008006" key="4">
    <source>
        <dbReference type="Google" id="ProtNLM"/>
    </source>
</evidence>
<gene>
    <name evidence="2" type="ORF">FPE_LOCUS21923</name>
</gene>
<accession>A0AAD2E384</accession>
<feature type="transmembrane region" description="Helical" evidence="1">
    <location>
        <begin position="290"/>
        <end position="309"/>
    </location>
</feature>